<dbReference type="GO" id="GO:0005737">
    <property type="term" value="C:cytoplasm"/>
    <property type="evidence" value="ECO:0007669"/>
    <property type="project" value="TreeGrafter"/>
</dbReference>
<dbReference type="InterPro" id="IPR004045">
    <property type="entry name" value="Glutathione_S-Trfase_N"/>
</dbReference>
<dbReference type="InterPro" id="IPR040079">
    <property type="entry name" value="Glutathione_S-Trfase"/>
</dbReference>
<dbReference type="SFLD" id="SFLDS00019">
    <property type="entry name" value="Glutathione_Transferase_(cytos"/>
    <property type="match status" value="1"/>
</dbReference>
<dbReference type="Proteomes" id="UP000554235">
    <property type="component" value="Unassembled WGS sequence"/>
</dbReference>
<evidence type="ECO:0000256" key="1">
    <source>
        <dbReference type="ARBA" id="ARBA00007409"/>
    </source>
</evidence>
<gene>
    <name evidence="5" type="ORF">FALBO_2375</name>
</gene>
<evidence type="ECO:0000313" key="6">
    <source>
        <dbReference type="Proteomes" id="UP000554235"/>
    </source>
</evidence>
<dbReference type="Pfam" id="PF02798">
    <property type="entry name" value="GST_N"/>
    <property type="match status" value="1"/>
</dbReference>
<dbReference type="PROSITE" id="PS50404">
    <property type="entry name" value="GST_NTER"/>
    <property type="match status" value="1"/>
</dbReference>
<dbReference type="OrthoDB" id="249703at2759"/>
<dbReference type="EC" id="2.5.1.18" evidence="2"/>
<comment type="similarity">
    <text evidence="1">Belongs to the GST superfamily.</text>
</comment>
<dbReference type="InterPro" id="IPR036249">
    <property type="entry name" value="Thioredoxin-like_sf"/>
</dbReference>
<dbReference type="GO" id="GO:0043295">
    <property type="term" value="F:glutathione binding"/>
    <property type="evidence" value="ECO:0007669"/>
    <property type="project" value="TreeGrafter"/>
</dbReference>
<dbReference type="PANTHER" id="PTHR43900:SF3">
    <property type="entry name" value="GLUTATHIONE S-TRANSFERASE RHO"/>
    <property type="match status" value="1"/>
</dbReference>
<dbReference type="SFLD" id="SFLDG00358">
    <property type="entry name" value="Main_(cytGST)"/>
    <property type="match status" value="1"/>
</dbReference>
<evidence type="ECO:0000259" key="4">
    <source>
        <dbReference type="PROSITE" id="PS50404"/>
    </source>
</evidence>
<dbReference type="Gene3D" id="3.40.30.10">
    <property type="entry name" value="Glutaredoxin"/>
    <property type="match status" value="1"/>
</dbReference>
<dbReference type="EMBL" id="JAADYS010000305">
    <property type="protein sequence ID" value="KAF4470716.1"/>
    <property type="molecule type" value="Genomic_DNA"/>
</dbReference>
<name>A0A8H4PHW0_9HYPO</name>
<evidence type="ECO:0000313" key="5">
    <source>
        <dbReference type="EMBL" id="KAF4470716.1"/>
    </source>
</evidence>
<dbReference type="PANTHER" id="PTHR43900">
    <property type="entry name" value="GLUTATHIONE S-TRANSFERASE RHO"/>
    <property type="match status" value="1"/>
</dbReference>
<dbReference type="GO" id="GO:0006749">
    <property type="term" value="P:glutathione metabolic process"/>
    <property type="evidence" value="ECO:0007669"/>
    <property type="project" value="TreeGrafter"/>
</dbReference>
<feature type="non-terminal residue" evidence="5">
    <location>
        <position position="147"/>
    </location>
</feature>
<feature type="non-terminal residue" evidence="5">
    <location>
        <position position="1"/>
    </location>
</feature>
<dbReference type="AlphaFoldDB" id="A0A8H4PHW0"/>
<protein>
    <recommendedName>
        <fullName evidence="2">glutathione transferase</fullName>
        <ecNumber evidence="2">2.5.1.18</ecNumber>
    </recommendedName>
</protein>
<proteinExistence type="inferred from homology"/>
<dbReference type="SUPFAM" id="SSF52833">
    <property type="entry name" value="Thioredoxin-like"/>
    <property type="match status" value="1"/>
</dbReference>
<dbReference type="GO" id="GO:0004364">
    <property type="term" value="F:glutathione transferase activity"/>
    <property type="evidence" value="ECO:0007669"/>
    <property type="project" value="UniProtKB-EC"/>
</dbReference>
<reference evidence="5 6" key="1">
    <citation type="submission" date="2020-01" db="EMBL/GenBank/DDBJ databases">
        <title>Identification and distribution of gene clusters putatively required for synthesis of sphingolipid metabolism inhibitors in phylogenetically diverse species of the filamentous fungus Fusarium.</title>
        <authorList>
            <person name="Kim H.-S."/>
            <person name="Busman M."/>
            <person name="Brown D.W."/>
            <person name="Divon H."/>
            <person name="Uhlig S."/>
            <person name="Proctor R.H."/>
        </authorList>
    </citation>
    <scope>NUCLEOTIDE SEQUENCE [LARGE SCALE GENOMIC DNA]</scope>
    <source>
        <strain evidence="5 6">NRRL 20459</strain>
    </source>
</reference>
<feature type="domain" description="GST N-terminal" evidence="4">
    <location>
        <begin position="9"/>
        <end position="91"/>
    </location>
</feature>
<evidence type="ECO:0000256" key="2">
    <source>
        <dbReference type="ARBA" id="ARBA00012452"/>
    </source>
</evidence>
<accession>A0A8H4PHW0</accession>
<comment type="caution">
    <text evidence="5">The sequence shown here is derived from an EMBL/GenBank/DDBJ whole genome shotgun (WGS) entry which is preliminary data.</text>
</comment>
<dbReference type="FunFam" id="3.40.30.10:FF:000016">
    <property type="entry name" value="Glutathione S-transferase F2"/>
    <property type="match status" value="1"/>
</dbReference>
<keyword evidence="3" id="KW-0808">Transferase</keyword>
<organism evidence="5 6">
    <name type="scientific">Fusarium albosuccineum</name>
    <dbReference type="NCBI Taxonomy" id="1237068"/>
    <lineage>
        <taxon>Eukaryota</taxon>
        <taxon>Fungi</taxon>
        <taxon>Dikarya</taxon>
        <taxon>Ascomycota</taxon>
        <taxon>Pezizomycotina</taxon>
        <taxon>Sordariomycetes</taxon>
        <taxon>Hypocreomycetidae</taxon>
        <taxon>Hypocreales</taxon>
        <taxon>Nectriaceae</taxon>
        <taxon>Fusarium</taxon>
        <taxon>Fusarium decemcellulare species complex</taxon>
    </lineage>
</organism>
<sequence>RKLRLELNMTIIVTGLAISTRTQRVLLVLEELGLPYELRAVDLRNGEHKTPDFRKKYNPFGKVPVFEHGDTKLFESRAICRYIATKYKSPLMPVDIETRGIFEQIDSVGYGFFDTAIDHVADEMIFRRYTITSLAMSTALDYNTTVG</sequence>
<evidence type="ECO:0000256" key="3">
    <source>
        <dbReference type="ARBA" id="ARBA00022679"/>
    </source>
</evidence>
<keyword evidence="6" id="KW-1185">Reference proteome</keyword>